<keyword evidence="3" id="KW-0378">Hydrolase</keyword>
<gene>
    <name evidence="6" type="ORF">BUALT_Bualt08G0118800</name>
</gene>
<keyword evidence="2 5" id="KW-0732">Signal</keyword>
<name>A0AAV6XDY4_9LAMI</name>
<keyword evidence="7" id="KW-1185">Reference proteome</keyword>
<comment type="similarity">
    <text evidence="1">Belongs to the peptidase M20 family.</text>
</comment>
<evidence type="ECO:0000313" key="6">
    <source>
        <dbReference type="EMBL" id="KAG8378257.1"/>
    </source>
</evidence>
<feature type="chain" id="PRO_5043372505" description="IAA-amino acid hydrolase ILR1-like 6" evidence="5">
    <location>
        <begin position="34"/>
        <end position="480"/>
    </location>
</feature>
<dbReference type="InterPro" id="IPR044757">
    <property type="entry name" value="ILR1-like_Hyd"/>
</dbReference>
<evidence type="ECO:0000256" key="5">
    <source>
        <dbReference type="SAM" id="SignalP"/>
    </source>
</evidence>
<reference evidence="6" key="1">
    <citation type="submission" date="2019-10" db="EMBL/GenBank/DDBJ databases">
        <authorList>
            <person name="Zhang R."/>
            <person name="Pan Y."/>
            <person name="Wang J."/>
            <person name="Ma R."/>
            <person name="Yu S."/>
        </authorList>
    </citation>
    <scope>NUCLEOTIDE SEQUENCE</scope>
    <source>
        <strain evidence="6">LA-IB0</strain>
        <tissue evidence="6">Leaf</tissue>
    </source>
</reference>
<dbReference type="GO" id="GO:0016787">
    <property type="term" value="F:hydrolase activity"/>
    <property type="evidence" value="ECO:0007669"/>
    <property type="project" value="UniProtKB-KW"/>
</dbReference>
<dbReference type="GO" id="GO:0009850">
    <property type="term" value="P:auxin metabolic process"/>
    <property type="evidence" value="ECO:0007669"/>
    <property type="project" value="InterPro"/>
</dbReference>
<dbReference type="InterPro" id="IPR002933">
    <property type="entry name" value="Peptidase_M20"/>
</dbReference>
<sequence length="480" mass="52772">MKISTKNSLLFNLTSILLIISCMFITTPPKTSAKASTKTPDHDLPQYFSSSSPLNTIIKFNNHSSSSPQNKYLLPTFGTDCSVWSRACSEEILKIATKPENVKWIKSLRRKIHENPELAFEEHDTSKLIRKELDELEVSYRFPLAKTGIRAVIGTGQPPFVAIRADMDALPIQEAVEWEHKSRNAGKMHACGHDAHVAMLVGAARILKARQRHLKGTVILLFQPAEEAGNGAKRMIGDGALEDVEAIFAMHITHLLPTSVIGSRSGPLLAGCGFFKAVITGGQGRDAVLAASAAVISLQGIVSRESNPLDSQVVSVTFLNSGDDLDVIPNRVEFGGTLRAFSNTNFHQLLKRIEEVIVAQAKVYQCWGTVDFFRNADTMYPPMVNDNNMYEHMKKSTVDLVGPTNFQVVQPVMGAEDFSFYSEVIPAAFFYIGIKNETLGSVHSPHSPHFMIDEDALPVGAATHAAIAERYLHDRDISIS</sequence>
<dbReference type="Proteomes" id="UP000826271">
    <property type="component" value="Unassembled WGS sequence"/>
</dbReference>
<feature type="signal peptide" evidence="5">
    <location>
        <begin position="1"/>
        <end position="33"/>
    </location>
</feature>
<dbReference type="FunFam" id="3.30.70.360:FF:000001">
    <property type="entry name" value="N-acetyldiaminopimelate deacetylase"/>
    <property type="match status" value="1"/>
</dbReference>
<evidence type="ECO:0000256" key="2">
    <source>
        <dbReference type="ARBA" id="ARBA00022729"/>
    </source>
</evidence>
<dbReference type="EMBL" id="WHWC01000008">
    <property type="protein sequence ID" value="KAG8378257.1"/>
    <property type="molecule type" value="Genomic_DNA"/>
</dbReference>
<dbReference type="PANTHER" id="PTHR11014:SF62">
    <property type="entry name" value="IAA-AMINO ACID HYDROLASE ILR1-LIKE 6"/>
    <property type="match status" value="1"/>
</dbReference>
<dbReference type="PROSITE" id="PS51257">
    <property type="entry name" value="PROKAR_LIPOPROTEIN"/>
    <property type="match status" value="1"/>
</dbReference>
<evidence type="ECO:0000256" key="3">
    <source>
        <dbReference type="ARBA" id="ARBA00022801"/>
    </source>
</evidence>
<keyword evidence="4" id="KW-0464">Manganese</keyword>
<dbReference type="InterPro" id="IPR017439">
    <property type="entry name" value="Amidohydrolase"/>
</dbReference>
<protein>
    <recommendedName>
        <fullName evidence="8">IAA-amino acid hydrolase ILR1-like 6</fullName>
    </recommendedName>
</protein>
<dbReference type="AlphaFoldDB" id="A0AAV6XDY4"/>
<evidence type="ECO:0000256" key="1">
    <source>
        <dbReference type="ARBA" id="ARBA00006153"/>
    </source>
</evidence>
<dbReference type="Pfam" id="PF01546">
    <property type="entry name" value="Peptidase_M20"/>
    <property type="match status" value="1"/>
</dbReference>
<organism evidence="6 7">
    <name type="scientific">Buddleja alternifolia</name>
    <dbReference type="NCBI Taxonomy" id="168488"/>
    <lineage>
        <taxon>Eukaryota</taxon>
        <taxon>Viridiplantae</taxon>
        <taxon>Streptophyta</taxon>
        <taxon>Embryophyta</taxon>
        <taxon>Tracheophyta</taxon>
        <taxon>Spermatophyta</taxon>
        <taxon>Magnoliopsida</taxon>
        <taxon>eudicotyledons</taxon>
        <taxon>Gunneridae</taxon>
        <taxon>Pentapetalae</taxon>
        <taxon>asterids</taxon>
        <taxon>lamiids</taxon>
        <taxon>Lamiales</taxon>
        <taxon>Scrophulariaceae</taxon>
        <taxon>Buddlejeae</taxon>
        <taxon>Buddleja</taxon>
    </lineage>
</organism>
<comment type="caution">
    <text evidence="6">The sequence shown here is derived from an EMBL/GenBank/DDBJ whole genome shotgun (WGS) entry which is preliminary data.</text>
</comment>
<dbReference type="SUPFAM" id="SSF55031">
    <property type="entry name" value="Bacterial exopeptidase dimerisation domain"/>
    <property type="match status" value="1"/>
</dbReference>
<evidence type="ECO:0000256" key="4">
    <source>
        <dbReference type="ARBA" id="ARBA00023211"/>
    </source>
</evidence>
<accession>A0AAV6XDY4</accession>
<dbReference type="PANTHER" id="PTHR11014">
    <property type="entry name" value="PEPTIDASE M20 FAMILY MEMBER"/>
    <property type="match status" value="1"/>
</dbReference>
<dbReference type="Gene3D" id="3.40.630.10">
    <property type="entry name" value="Zn peptidases"/>
    <property type="match status" value="1"/>
</dbReference>
<dbReference type="GO" id="GO:0009694">
    <property type="term" value="P:jasmonic acid metabolic process"/>
    <property type="evidence" value="ECO:0007669"/>
    <property type="project" value="TreeGrafter"/>
</dbReference>
<proteinExistence type="inferred from homology"/>
<evidence type="ECO:0000313" key="7">
    <source>
        <dbReference type="Proteomes" id="UP000826271"/>
    </source>
</evidence>
<dbReference type="NCBIfam" id="TIGR01891">
    <property type="entry name" value="amidohydrolases"/>
    <property type="match status" value="1"/>
</dbReference>
<dbReference type="SUPFAM" id="SSF53187">
    <property type="entry name" value="Zn-dependent exopeptidases"/>
    <property type="match status" value="1"/>
</dbReference>
<dbReference type="Gene3D" id="3.30.70.360">
    <property type="match status" value="1"/>
</dbReference>
<dbReference type="CDD" id="cd08017">
    <property type="entry name" value="M20_IAA_Hyd"/>
    <property type="match status" value="1"/>
</dbReference>
<evidence type="ECO:0008006" key="8">
    <source>
        <dbReference type="Google" id="ProtNLM"/>
    </source>
</evidence>
<dbReference type="InterPro" id="IPR036264">
    <property type="entry name" value="Bact_exopeptidase_dim_dom"/>
</dbReference>